<evidence type="ECO:0000313" key="7">
    <source>
        <dbReference type="Proteomes" id="UP000199153"/>
    </source>
</evidence>
<protein>
    <recommendedName>
        <fullName evidence="3">beta-lactamase</fullName>
        <ecNumber evidence="3">3.5.2.6</ecNumber>
    </recommendedName>
</protein>
<feature type="signal peptide" evidence="4">
    <location>
        <begin position="1"/>
        <end position="18"/>
    </location>
</feature>
<dbReference type="PANTHER" id="PTHR35333">
    <property type="entry name" value="BETA-LACTAMASE"/>
    <property type="match status" value="1"/>
</dbReference>
<evidence type="ECO:0000259" key="5">
    <source>
        <dbReference type="Pfam" id="PF13354"/>
    </source>
</evidence>
<dbReference type="GO" id="GO:0046677">
    <property type="term" value="P:response to antibiotic"/>
    <property type="evidence" value="ECO:0007669"/>
    <property type="project" value="InterPro"/>
</dbReference>
<dbReference type="GO" id="GO:0008800">
    <property type="term" value="F:beta-lactamase activity"/>
    <property type="evidence" value="ECO:0007669"/>
    <property type="project" value="UniProtKB-EC"/>
</dbReference>
<comment type="similarity">
    <text evidence="2">Belongs to the class-A beta-lactamase family.</text>
</comment>
<dbReference type="Proteomes" id="UP000199153">
    <property type="component" value="Unassembled WGS sequence"/>
</dbReference>
<feature type="chain" id="PRO_5011687903" description="beta-lactamase" evidence="4">
    <location>
        <begin position="19"/>
        <end position="296"/>
    </location>
</feature>
<evidence type="ECO:0000256" key="2">
    <source>
        <dbReference type="ARBA" id="ARBA00009009"/>
    </source>
</evidence>
<dbReference type="RefSeq" id="WP_093410977.1">
    <property type="nucleotide sequence ID" value="NZ_FOVL01000022.1"/>
</dbReference>
<dbReference type="AlphaFoldDB" id="A0A1I5CKS3"/>
<comment type="catalytic activity">
    <reaction evidence="1">
        <text>a beta-lactam + H2O = a substituted beta-amino acid</text>
        <dbReference type="Rhea" id="RHEA:20401"/>
        <dbReference type="ChEBI" id="CHEBI:15377"/>
        <dbReference type="ChEBI" id="CHEBI:35627"/>
        <dbReference type="ChEBI" id="CHEBI:140347"/>
        <dbReference type="EC" id="3.5.2.6"/>
    </reaction>
</comment>
<dbReference type="InterPro" id="IPR045155">
    <property type="entry name" value="Beta-lactam_cat"/>
</dbReference>
<dbReference type="OrthoDB" id="9772863at2"/>
<evidence type="ECO:0000256" key="4">
    <source>
        <dbReference type="SAM" id="SignalP"/>
    </source>
</evidence>
<dbReference type="STRING" id="287099.SAMN05660413_02897"/>
<dbReference type="Pfam" id="PF13354">
    <property type="entry name" value="Beta-lactamase2"/>
    <property type="match status" value="1"/>
</dbReference>
<dbReference type="Gene3D" id="3.40.710.10">
    <property type="entry name" value="DD-peptidase/beta-lactamase superfamily"/>
    <property type="match status" value="1"/>
</dbReference>
<keyword evidence="7" id="KW-1185">Reference proteome</keyword>
<reference evidence="6 7" key="1">
    <citation type="submission" date="2016-10" db="EMBL/GenBank/DDBJ databases">
        <authorList>
            <person name="de Groot N.N."/>
        </authorList>
    </citation>
    <scope>NUCLEOTIDE SEQUENCE [LARGE SCALE GENOMIC DNA]</scope>
    <source>
        <strain evidence="6 7">DSM 17794</strain>
    </source>
</reference>
<sequence length="296" mass="32997">MKYSFFLSFLIISGSVFSQNTTQNLKQQIDSVFAETQGDFAIAFKELSEEKRTILIDEHENFHAASTMKTPVMIEVFKQAEAGRFSLDDSLLVKNEFKSILDDSSFSLELGRDSGEHLYSLIGKKRSIKDLVVDMISQSSNLATNIIIELVDAKNVNKSMRELGAKNINVIRGVEDMKAYEAGLSNSTTAYDLMLIFEALANGEAVNPESDKEMLDILRLQQHTDLIPALLPKDVKIANKTGWITGVHHDSALVELPDGRSYVLILLSRNMKDMEAGTQMLAGISKKIYDLIINNP</sequence>
<gene>
    <name evidence="6" type="ORF">SAMN05660413_02897</name>
</gene>
<dbReference type="InterPro" id="IPR000871">
    <property type="entry name" value="Beta-lactam_class-A"/>
</dbReference>
<feature type="domain" description="Beta-lactamase class A catalytic" evidence="5">
    <location>
        <begin position="42"/>
        <end position="266"/>
    </location>
</feature>
<dbReference type="InterPro" id="IPR012338">
    <property type="entry name" value="Beta-lactam/transpept-like"/>
</dbReference>
<name>A0A1I5CKS3_9FLAO</name>
<accession>A0A1I5CKS3</accession>
<dbReference type="GO" id="GO:0030655">
    <property type="term" value="P:beta-lactam antibiotic catabolic process"/>
    <property type="evidence" value="ECO:0007669"/>
    <property type="project" value="InterPro"/>
</dbReference>
<organism evidence="6 7">
    <name type="scientific">Salegentibacter flavus</name>
    <dbReference type="NCBI Taxonomy" id="287099"/>
    <lineage>
        <taxon>Bacteria</taxon>
        <taxon>Pseudomonadati</taxon>
        <taxon>Bacteroidota</taxon>
        <taxon>Flavobacteriia</taxon>
        <taxon>Flavobacteriales</taxon>
        <taxon>Flavobacteriaceae</taxon>
        <taxon>Salegentibacter</taxon>
    </lineage>
</organism>
<evidence type="ECO:0000313" key="6">
    <source>
        <dbReference type="EMBL" id="SFN87506.1"/>
    </source>
</evidence>
<keyword evidence="4" id="KW-0732">Signal</keyword>
<dbReference type="EC" id="3.5.2.6" evidence="3"/>
<dbReference type="SUPFAM" id="SSF56601">
    <property type="entry name" value="beta-lactamase/transpeptidase-like"/>
    <property type="match status" value="1"/>
</dbReference>
<dbReference type="PANTHER" id="PTHR35333:SF3">
    <property type="entry name" value="BETA-LACTAMASE-TYPE TRANSPEPTIDASE FOLD CONTAINING PROTEIN"/>
    <property type="match status" value="1"/>
</dbReference>
<evidence type="ECO:0000256" key="1">
    <source>
        <dbReference type="ARBA" id="ARBA00001526"/>
    </source>
</evidence>
<evidence type="ECO:0000256" key="3">
    <source>
        <dbReference type="ARBA" id="ARBA00012865"/>
    </source>
</evidence>
<proteinExistence type="inferred from homology"/>
<dbReference type="EMBL" id="FOVL01000022">
    <property type="protein sequence ID" value="SFN87506.1"/>
    <property type="molecule type" value="Genomic_DNA"/>
</dbReference>